<evidence type="ECO:0000259" key="3">
    <source>
        <dbReference type="Pfam" id="PF00534"/>
    </source>
</evidence>
<keyword evidence="1 5" id="KW-0328">Glycosyltransferase</keyword>
<dbReference type="PANTHER" id="PTHR45947:SF3">
    <property type="entry name" value="SULFOQUINOVOSYL TRANSFERASE SQD2"/>
    <property type="match status" value="1"/>
</dbReference>
<protein>
    <submittedName>
        <fullName evidence="5">Mannosylfructose-phosphate synthase</fullName>
        <ecNumber evidence="5">2.4.1.246</ecNumber>
    </submittedName>
</protein>
<dbReference type="InterPro" id="IPR028098">
    <property type="entry name" value="Glyco_trans_4-like_N"/>
</dbReference>
<keyword evidence="6" id="KW-1185">Reference proteome</keyword>
<dbReference type="EMBL" id="CP033898">
    <property type="protein sequence ID" value="AZA08250.1"/>
    <property type="molecule type" value="Genomic_DNA"/>
</dbReference>
<dbReference type="Pfam" id="PF13579">
    <property type="entry name" value="Glyco_trans_4_4"/>
    <property type="match status" value="1"/>
</dbReference>
<gene>
    <name evidence="5" type="primary">mfpsA</name>
    <name evidence="5" type="ORF">CPPEL_00495</name>
</gene>
<dbReference type="Pfam" id="PF00534">
    <property type="entry name" value="Glycos_transf_1"/>
    <property type="match status" value="1"/>
</dbReference>
<evidence type="ECO:0000313" key="6">
    <source>
        <dbReference type="Proteomes" id="UP000271426"/>
    </source>
</evidence>
<evidence type="ECO:0000256" key="1">
    <source>
        <dbReference type="ARBA" id="ARBA00022676"/>
    </source>
</evidence>
<accession>A0A3G6IVZ4</accession>
<dbReference type="InterPro" id="IPR001296">
    <property type="entry name" value="Glyco_trans_1"/>
</dbReference>
<proteinExistence type="predicted"/>
<dbReference type="RefSeq" id="WP_164470333.1">
    <property type="nucleotide sequence ID" value="NZ_CP033898.1"/>
</dbReference>
<dbReference type="InterPro" id="IPR050194">
    <property type="entry name" value="Glycosyltransferase_grp1"/>
</dbReference>
<organism evidence="5 6">
    <name type="scientific">Corynebacterium pseudopelargi</name>
    <dbReference type="NCBI Taxonomy" id="2080757"/>
    <lineage>
        <taxon>Bacteria</taxon>
        <taxon>Bacillati</taxon>
        <taxon>Actinomycetota</taxon>
        <taxon>Actinomycetes</taxon>
        <taxon>Mycobacteriales</taxon>
        <taxon>Corynebacteriaceae</taxon>
        <taxon>Corynebacterium</taxon>
    </lineage>
</organism>
<feature type="domain" description="Glycosyl transferase family 1" evidence="3">
    <location>
        <begin position="226"/>
        <end position="377"/>
    </location>
</feature>
<dbReference type="EC" id="2.4.1.246" evidence="5"/>
<dbReference type="AlphaFoldDB" id="A0A3G6IVZ4"/>
<evidence type="ECO:0000259" key="4">
    <source>
        <dbReference type="Pfam" id="PF13579"/>
    </source>
</evidence>
<dbReference type="KEGG" id="cpso:CPPEL_00495"/>
<keyword evidence="2 5" id="KW-0808">Transferase</keyword>
<feature type="domain" description="Glycosyltransferase subfamily 4-like N-terminal" evidence="4">
    <location>
        <begin position="18"/>
        <end position="211"/>
    </location>
</feature>
<dbReference type="GO" id="GO:1901137">
    <property type="term" value="P:carbohydrate derivative biosynthetic process"/>
    <property type="evidence" value="ECO:0007669"/>
    <property type="project" value="UniProtKB-ARBA"/>
</dbReference>
<dbReference type="Gene3D" id="3.40.50.2000">
    <property type="entry name" value="Glycogen Phosphorylase B"/>
    <property type="match status" value="2"/>
</dbReference>
<evidence type="ECO:0000313" key="5">
    <source>
        <dbReference type="EMBL" id="AZA08250.1"/>
    </source>
</evidence>
<dbReference type="GO" id="GO:1903509">
    <property type="term" value="P:liposaccharide metabolic process"/>
    <property type="evidence" value="ECO:0007669"/>
    <property type="project" value="UniProtKB-ARBA"/>
</dbReference>
<dbReference type="PANTHER" id="PTHR45947">
    <property type="entry name" value="SULFOQUINOVOSYL TRANSFERASE SQD2"/>
    <property type="match status" value="1"/>
</dbReference>
<evidence type="ECO:0000256" key="2">
    <source>
        <dbReference type="ARBA" id="ARBA00022679"/>
    </source>
</evidence>
<dbReference type="CDD" id="cd03794">
    <property type="entry name" value="GT4_WbuB-like"/>
    <property type="match status" value="1"/>
</dbReference>
<reference evidence="5 6" key="1">
    <citation type="submission" date="2018-11" db="EMBL/GenBank/DDBJ databases">
        <authorList>
            <person name="Kleinhagauer T."/>
            <person name="Glaeser S.P."/>
            <person name="Spergser J."/>
            <person name="Ruckert C."/>
            <person name="Kaempfer P."/>
            <person name="Busse H.-J."/>
        </authorList>
    </citation>
    <scope>NUCLEOTIDE SEQUENCE [LARGE SCALE GENOMIC DNA]</scope>
    <source>
        <strain evidence="5 6">812CH</strain>
    </source>
</reference>
<sequence length="422" mass="45135">MAALRTLMITQWYPPEPGPAVVPAVIAQALTQRGHEVEVLTGFPNYPTGELQPGWKMSFLQPSELDGVKVWRVPLFASHDASALKRIANYASFGLSSAAGVFWGRLRGKIQRPDVQWVAYSPITVGLPMLVSRAFGRIPTVVWVGDLWPDTMGVAGLQGADSVLKVAGKVLHWWCNLLYRHAEAVVVLSPGIRDVLVSRGVPEEKIHFIPVAPDESVFRPLSVAERAKARERFGTEGQRRVLLYAGAMGEAQGLSTLIRAAAKAGDQGPEVVMAGSGTQEEALRELAASLHAPVRFIGRVEQEAMSELLGAVDAAFIGLSDAPLSAITMPSKTQSIIASHTPIVCSAPGDVAAVVGENDIGLVCGPGDVEKLAQCLHTLATVDDAQLGTWRANAAKVHREQFSAEKAGEATDALLRQVITQK</sequence>
<name>A0A3G6IVZ4_9CORY</name>
<dbReference type="SUPFAM" id="SSF53756">
    <property type="entry name" value="UDP-Glycosyltransferase/glycogen phosphorylase"/>
    <property type="match status" value="1"/>
</dbReference>
<dbReference type="GO" id="GO:0103011">
    <property type="term" value="F:mannosylfructose-phosphate synthase activity"/>
    <property type="evidence" value="ECO:0007669"/>
    <property type="project" value="UniProtKB-EC"/>
</dbReference>
<dbReference type="Proteomes" id="UP000271426">
    <property type="component" value="Chromosome"/>
</dbReference>